<keyword evidence="3 7" id="KW-0479">Metal-binding</keyword>
<dbReference type="EMBL" id="CP035758">
    <property type="protein sequence ID" value="QBD77397.1"/>
    <property type="molecule type" value="Genomic_DNA"/>
</dbReference>
<dbReference type="PRINTS" id="PR00359">
    <property type="entry name" value="BP450"/>
</dbReference>
<keyword evidence="5 7" id="KW-0408">Iron</keyword>
<protein>
    <submittedName>
        <fullName evidence="8">Cytochrome P450</fullName>
    </submittedName>
</protein>
<evidence type="ECO:0000256" key="4">
    <source>
        <dbReference type="ARBA" id="ARBA00023002"/>
    </source>
</evidence>
<organism evidence="8 9">
    <name type="scientific">Ktedonosporobacter rubrisoli</name>
    <dbReference type="NCBI Taxonomy" id="2509675"/>
    <lineage>
        <taxon>Bacteria</taxon>
        <taxon>Bacillati</taxon>
        <taxon>Chloroflexota</taxon>
        <taxon>Ktedonobacteria</taxon>
        <taxon>Ktedonobacterales</taxon>
        <taxon>Ktedonosporobacteraceae</taxon>
        <taxon>Ktedonosporobacter</taxon>
    </lineage>
</organism>
<evidence type="ECO:0000313" key="8">
    <source>
        <dbReference type="EMBL" id="QBD77397.1"/>
    </source>
</evidence>
<reference evidence="8 9" key="1">
    <citation type="submission" date="2019-01" db="EMBL/GenBank/DDBJ databases">
        <title>Ktedonosporobacter rubrisoli SCAWS-G2.</title>
        <authorList>
            <person name="Huang Y."/>
            <person name="Yan B."/>
        </authorList>
    </citation>
    <scope>NUCLEOTIDE SEQUENCE [LARGE SCALE GENOMIC DNA]</scope>
    <source>
        <strain evidence="8 9">SCAWS-G2</strain>
    </source>
</reference>
<dbReference type="FunFam" id="1.10.630.10:FF:000018">
    <property type="entry name" value="Cytochrome P450 monooxygenase"/>
    <property type="match status" value="1"/>
</dbReference>
<dbReference type="GO" id="GO:0020037">
    <property type="term" value="F:heme binding"/>
    <property type="evidence" value="ECO:0007669"/>
    <property type="project" value="InterPro"/>
</dbReference>
<dbReference type="GO" id="GO:0005506">
    <property type="term" value="F:iron ion binding"/>
    <property type="evidence" value="ECO:0007669"/>
    <property type="project" value="InterPro"/>
</dbReference>
<evidence type="ECO:0000256" key="1">
    <source>
        <dbReference type="ARBA" id="ARBA00010617"/>
    </source>
</evidence>
<dbReference type="PANTHER" id="PTHR46696">
    <property type="entry name" value="P450, PUTATIVE (EUROFUNG)-RELATED"/>
    <property type="match status" value="1"/>
</dbReference>
<evidence type="ECO:0000256" key="3">
    <source>
        <dbReference type="ARBA" id="ARBA00022723"/>
    </source>
</evidence>
<dbReference type="GO" id="GO:0036199">
    <property type="term" value="F:cholest-4-en-3-one 26-monooxygenase activity"/>
    <property type="evidence" value="ECO:0007669"/>
    <property type="project" value="TreeGrafter"/>
</dbReference>
<dbReference type="InterPro" id="IPR001128">
    <property type="entry name" value="Cyt_P450"/>
</dbReference>
<name>A0A4P6JPS9_KTERU</name>
<dbReference type="PRINTS" id="PR00385">
    <property type="entry name" value="P450"/>
</dbReference>
<dbReference type="Gene3D" id="1.10.630.10">
    <property type="entry name" value="Cytochrome P450"/>
    <property type="match status" value="1"/>
</dbReference>
<dbReference type="Pfam" id="PF00067">
    <property type="entry name" value="p450"/>
    <property type="match status" value="1"/>
</dbReference>
<proteinExistence type="inferred from homology"/>
<dbReference type="GO" id="GO:0008395">
    <property type="term" value="F:steroid hydroxylase activity"/>
    <property type="evidence" value="ECO:0007669"/>
    <property type="project" value="TreeGrafter"/>
</dbReference>
<gene>
    <name evidence="8" type="ORF">EPA93_15905</name>
</gene>
<evidence type="ECO:0000256" key="2">
    <source>
        <dbReference type="ARBA" id="ARBA00022617"/>
    </source>
</evidence>
<dbReference type="SUPFAM" id="SSF48264">
    <property type="entry name" value="Cytochrome P450"/>
    <property type="match status" value="1"/>
</dbReference>
<comment type="similarity">
    <text evidence="1 7">Belongs to the cytochrome P450 family.</text>
</comment>
<evidence type="ECO:0000256" key="6">
    <source>
        <dbReference type="ARBA" id="ARBA00023033"/>
    </source>
</evidence>
<dbReference type="KEGG" id="kbs:EPA93_15905"/>
<dbReference type="InterPro" id="IPR036396">
    <property type="entry name" value="Cyt_P450_sf"/>
</dbReference>
<dbReference type="OrthoDB" id="9801155at2"/>
<keyword evidence="9" id="KW-1185">Reference proteome</keyword>
<evidence type="ECO:0000256" key="7">
    <source>
        <dbReference type="RuleBase" id="RU000461"/>
    </source>
</evidence>
<dbReference type="GO" id="GO:0006707">
    <property type="term" value="P:cholesterol catabolic process"/>
    <property type="evidence" value="ECO:0007669"/>
    <property type="project" value="TreeGrafter"/>
</dbReference>
<dbReference type="InterPro" id="IPR002397">
    <property type="entry name" value="Cyt_P450_B"/>
</dbReference>
<keyword evidence="6 7" id="KW-0503">Monooxygenase</keyword>
<accession>A0A4P6JPS9</accession>
<dbReference type="PROSITE" id="PS00086">
    <property type="entry name" value="CYTOCHROME_P450"/>
    <property type="match status" value="1"/>
</dbReference>
<dbReference type="AlphaFoldDB" id="A0A4P6JPS9"/>
<dbReference type="RefSeq" id="WP_129888454.1">
    <property type="nucleotide sequence ID" value="NZ_CP035758.1"/>
</dbReference>
<dbReference type="InterPro" id="IPR017972">
    <property type="entry name" value="Cyt_P450_CS"/>
</dbReference>
<evidence type="ECO:0000256" key="5">
    <source>
        <dbReference type="ARBA" id="ARBA00023004"/>
    </source>
</evidence>
<dbReference type="PANTHER" id="PTHR46696:SF4">
    <property type="entry name" value="BIOTIN BIOSYNTHESIS CYTOCHROME P450"/>
    <property type="match status" value="1"/>
</dbReference>
<dbReference type="Proteomes" id="UP000290365">
    <property type="component" value="Chromosome"/>
</dbReference>
<keyword evidence="4 7" id="KW-0560">Oxidoreductase</keyword>
<sequence length="400" mass="45450">MQPQFYTRVYSTTDILQFSSWFQQMRTHHPVFYDEPSQQWQVFRYRDVVAVLTDTAHFSSQHNTQAGSFFEGTVIAKDPPEHRHMRNLVNLAFTPRAIGRLTQTITSITQDLLEPILPLGHMNAVSDLAVPLPARVIAALLGVPAQDWDILQRWAQTEHLTSQQRPTSPQASQQFLQNLQQEMFAYFAALLKERRRTPGEDILSLLSQAEVDGERLSEDALLRFCVLLLGAGQETTRNLIATFLWCVTEDPALLQRLIREPEMVPAAIEEVLRYLPPIWSLSRRTTTEVELAGQRIPAHQTVQAWISSANRDPEYFSRPDQFDIQRSPNRHLAFGHGIHFCLGAPLARLETQIALPLLLSQLKGLQRVRNDEPITATLAPLLTITRLPLSFQPSSGQNQL</sequence>
<keyword evidence="2 7" id="KW-0349">Heme</keyword>
<evidence type="ECO:0000313" key="9">
    <source>
        <dbReference type="Proteomes" id="UP000290365"/>
    </source>
</evidence>